<evidence type="ECO:0000256" key="1">
    <source>
        <dbReference type="SAM" id="MobiDB-lite"/>
    </source>
</evidence>
<gene>
    <name evidence="2" type="ORF">NDU88_009994</name>
</gene>
<dbReference type="EMBL" id="JANPWB010000010">
    <property type="protein sequence ID" value="KAJ1143689.1"/>
    <property type="molecule type" value="Genomic_DNA"/>
</dbReference>
<name>A0AAV7QXB9_PLEWA</name>
<dbReference type="AlphaFoldDB" id="A0AAV7QXB9"/>
<reference evidence="2" key="1">
    <citation type="journal article" date="2022" name="bioRxiv">
        <title>Sequencing and chromosome-scale assembly of the giantPleurodeles waltlgenome.</title>
        <authorList>
            <person name="Brown T."/>
            <person name="Elewa A."/>
            <person name="Iarovenko S."/>
            <person name="Subramanian E."/>
            <person name="Araus A.J."/>
            <person name="Petzold A."/>
            <person name="Susuki M."/>
            <person name="Suzuki K.-i.T."/>
            <person name="Hayashi T."/>
            <person name="Toyoda A."/>
            <person name="Oliveira C."/>
            <person name="Osipova E."/>
            <person name="Leigh N.D."/>
            <person name="Simon A."/>
            <person name="Yun M.H."/>
        </authorList>
    </citation>
    <scope>NUCLEOTIDE SEQUENCE</scope>
    <source>
        <strain evidence="2">20211129_DDA</strain>
        <tissue evidence="2">Liver</tissue>
    </source>
</reference>
<evidence type="ECO:0000313" key="2">
    <source>
        <dbReference type="EMBL" id="KAJ1143689.1"/>
    </source>
</evidence>
<comment type="caution">
    <text evidence="2">The sequence shown here is derived from an EMBL/GenBank/DDBJ whole genome shotgun (WGS) entry which is preliminary data.</text>
</comment>
<dbReference type="Proteomes" id="UP001066276">
    <property type="component" value="Chromosome 6"/>
</dbReference>
<protein>
    <submittedName>
        <fullName evidence="2">Uncharacterized protein</fullName>
    </submittedName>
</protein>
<sequence>MGDPDAEHVWRRQARWASGAWTEAAPSPICVPSPTLPCPSKPPSFFLAVTWAEPGAVFGAPRLVLPPPGPRQGRGGQRSGLPHITSNLPARTVFKEHTPKQGCIEPAPGNAYYEHQGTAVLHSGRWPLTGGSGRGPHNRIGEIEFLEVRRGT</sequence>
<keyword evidence="3" id="KW-1185">Reference proteome</keyword>
<organism evidence="2 3">
    <name type="scientific">Pleurodeles waltl</name>
    <name type="common">Iberian ribbed newt</name>
    <dbReference type="NCBI Taxonomy" id="8319"/>
    <lineage>
        <taxon>Eukaryota</taxon>
        <taxon>Metazoa</taxon>
        <taxon>Chordata</taxon>
        <taxon>Craniata</taxon>
        <taxon>Vertebrata</taxon>
        <taxon>Euteleostomi</taxon>
        <taxon>Amphibia</taxon>
        <taxon>Batrachia</taxon>
        <taxon>Caudata</taxon>
        <taxon>Salamandroidea</taxon>
        <taxon>Salamandridae</taxon>
        <taxon>Pleurodelinae</taxon>
        <taxon>Pleurodeles</taxon>
    </lineage>
</organism>
<feature type="region of interest" description="Disordered" evidence="1">
    <location>
        <begin position="66"/>
        <end position="86"/>
    </location>
</feature>
<accession>A0AAV7QXB9</accession>
<evidence type="ECO:0000313" key="3">
    <source>
        <dbReference type="Proteomes" id="UP001066276"/>
    </source>
</evidence>
<proteinExistence type="predicted"/>